<evidence type="ECO:0000313" key="7">
    <source>
        <dbReference type="EMBL" id="ACM43728.1"/>
    </source>
</evidence>
<dbReference type="PANTHER" id="PTHR11516">
    <property type="entry name" value="PYRUVATE DEHYDROGENASE E1 COMPONENT, ALPHA SUBUNIT BACTERIAL AND ORGANELLAR"/>
    <property type="match status" value="1"/>
</dbReference>
<dbReference type="Gene3D" id="3.40.50.970">
    <property type="match status" value="1"/>
</dbReference>
<dbReference type="OMA" id="SKRDPIM"/>
<keyword evidence="7" id="KW-0670">Pyruvate</keyword>
<dbReference type="CDD" id="cd02000">
    <property type="entry name" value="TPP_E1_PDC_ADC_BCADC"/>
    <property type="match status" value="1"/>
</dbReference>
<dbReference type="GO" id="GO:0006086">
    <property type="term" value="P:pyruvate decarboxylation to acetyl-CoA"/>
    <property type="evidence" value="ECO:0007669"/>
    <property type="project" value="TreeGrafter"/>
</dbReference>
<accession>E6Y607</accession>
<keyword evidence="4" id="KW-0786">Thiamine pyrophosphate</keyword>
<dbReference type="AlphaFoldDB" id="E6Y607"/>
<dbReference type="PANTHER" id="PTHR11516:SF60">
    <property type="entry name" value="PYRUVATE DEHYDROGENASE E1 COMPONENT SUBUNIT ALPHA"/>
    <property type="match status" value="1"/>
</dbReference>
<reference evidence="7" key="1">
    <citation type="submission" date="2008-08" db="EMBL/GenBank/DDBJ databases">
        <title>Mitochondrial Pyruvate Dehydrogenase E1 of Nosema bombycis: a Marker in Microsporidian Evolution.</title>
        <authorList>
            <person name="Li T."/>
            <person name="Pan G.Q."/>
            <person name="Dang X.Q."/>
            <person name="Zhou Z.Y."/>
        </authorList>
    </citation>
    <scope>NUCLEOTIDE SEQUENCE</scope>
    <source>
        <strain evidence="7">CQ1</strain>
    </source>
</reference>
<sequence>MKNRAETDFYLINSTDYYNTPLKKANERELYKDMITIREMELLLKNLFIEKRIRGFCHLVIGQEAIYAALKHVLQGDKVVGSYRCHGLAYASGISVQEIVCELLGKVNGNCKGKGGSMHLYNETFYGGHGIVGAQVPIGTGVAYALKYKNTDGVCYTFFGDGAANQGQVFESFNMAKLWNLPVVFVCENNFYSMWTLQEDSTTNTRYFERGINIPGIRINGNDIDELILAFTYSREFAKVNGPIIIQIDTYRTCEHSCIDKDDFYRKKSEIEEMKNQDGLSIFKERLTKETSAGVVSEIEEDVQDFISSVEKMALNSEDPPASDLYSDIIS</sequence>
<evidence type="ECO:0000259" key="6">
    <source>
        <dbReference type="Pfam" id="PF00676"/>
    </source>
</evidence>
<evidence type="ECO:0000256" key="3">
    <source>
        <dbReference type="ARBA" id="ARBA00023002"/>
    </source>
</evidence>
<comment type="cofactor">
    <cofactor evidence="1">
        <name>thiamine diphosphate</name>
        <dbReference type="ChEBI" id="CHEBI:58937"/>
    </cofactor>
</comment>
<dbReference type="EC" id="1.2.4.1" evidence="2"/>
<dbReference type="VEuPathDB" id="MicrosporidiaDB:NBO_55g0005"/>
<proteinExistence type="predicted"/>
<dbReference type="SUPFAM" id="SSF52518">
    <property type="entry name" value="Thiamin diphosphate-binding fold (THDP-binding)"/>
    <property type="match status" value="1"/>
</dbReference>
<dbReference type="InterPro" id="IPR029061">
    <property type="entry name" value="THDP-binding"/>
</dbReference>
<name>E6Y607_NOSBO</name>
<evidence type="ECO:0000256" key="2">
    <source>
        <dbReference type="ARBA" id="ARBA00012281"/>
    </source>
</evidence>
<evidence type="ECO:0000256" key="5">
    <source>
        <dbReference type="ARBA" id="ARBA00072290"/>
    </source>
</evidence>
<dbReference type="Pfam" id="PF00676">
    <property type="entry name" value="E1_dh"/>
    <property type="match status" value="1"/>
</dbReference>
<dbReference type="FunFam" id="3.40.50.970:FF:000013">
    <property type="entry name" value="Pyruvate dehydrogenase E1 component subunit alpha"/>
    <property type="match status" value="1"/>
</dbReference>
<dbReference type="EMBL" id="FJ008587">
    <property type="protein sequence ID" value="ACM43728.1"/>
    <property type="molecule type" value="Genomic_DNA"/>
</dbReference>
<dbReference type="InterPro" id="IPR050642">
    <property type="entry name" value="PDH_E1_Alpha_Subunit"/>
</dbReference>
<dbReference type="GO" id="GO:0004739">
    <property type="term" value="F:pyruvate dehydrogenase (acetyl-transferring) activity"/>
    <property type="evidence" value="ECO:0007669"/>
    <property type="project" value="UniProtKB-EC"/>
</dbReference>
<feature type="domain" description="Dehydrogenase E1 component" evidence="6">
    <location>
        <begin position="33"/>
        <end position="312"/>
    </location>
</feature>
<organism evidence="7">
    <name type="scientific">Nosema bombycis</name>
    <name type="common">Microsporidian parasite</name>
    <name type="synonym">Pebrine of silkworm</name>
    <dbReference type="NCBI Taxonomy" id="27978"/>
    <lineage>
        <taxon>Eukaryota</taxon>
        <taxon>Fungi</taxon>
        <taxon>Fungi incertae sedis</taxon>
        <taxon>Microsporidia</taxon>
        <taxon>Nosematidae</taxon>
        <taxon>Nosema</taxon>
    </lineage>
</organism>
<protein>
    <recommendedName>
        <fullName evidence="5">Pyruvate dehydrogenase E1 component subunit alpha, mitochondrial</fullName>
        <ecNumber evidence="2">1.2.4.1</ecNumber>
    </recommendedName>
</protein>
<dbReference type="InterPro" id="IPR001017">
    <property type="entry name" value="DH_E1"/>
</dbReference>
<keyword evidence="3" id="KW-0560">Oxidoreductase</keyword>
<evidence type="ECO:0000256" key="1">
    <source>
        <dbReference type="ARBA" id="ARBA00001964"/>
    </source>
</evidence>
<evidence type="ECO:0000256" key="4">
    <source>
        <dbReference type="ARBA" id="ARBA00023052"/>
    </source>
</evidence>